<dbReference type="EMBL" id="FQYQ01000010">
    <property type="protein sequence ID" value="SHJ12382.1"/>
    <property type="molecule type" value="Genomic_DNA"/>
</dbReference>
<evidence type="ECO:0000256" key="3">
    <source>
        <dbReference type="ARBA" id="ARBA00022741"/>
    </source>
</evidence>
<dbReference type="RefSeq" id="WP_072916484.1">
    <property type="nucleotide sequence ID" value="NZ_FQYQ01000010.1"/>
</dbReference>
<dbReference type="AlphaFoldDB" id="A0A1M6GR32"/>
<evidence type="ECO:0000313" key="6">
    <source>
        <dbReference type="EMBL" id="SHJ12382.1"/>
    </source>
</evidence>
<dbReference type="STRING" id="185007.SAMN02910350_02595"/>
<feature type="domain" description="ABC transporter" evidence="5">
    <location>
        <begin position="5"/>
        <end position="248"/>
    </location>
</feature>
<dbReference type="OrthoDB" id="9806285at2"/>
<dbReference type="SMART" id="SM00382">
    <property type="entry name" value="AAA"/>
    <property type="match status" value="1"/>
</dbReference>
<evidence type="ECO:0000313" key="7">
    <source>
        <dbReference type="Proteomes" id="UP000184185"/>
    </source>
</evidence>
<organism evidence="6 7">
    <name type="scientific">Pseudobutyrivibrio xylanivorans DSM 14809</name>
    <dbReference type="NCBI Taxonomy" id="1123012"/>
    <lineage>
        <taxon>Bacteria</taxon>
        <taxon>Bacillati</taxon>
        <taxon>Bacillota</taxon>
        <taxon>Clostridia</taxon>
        <taxon>Lachnospirales</taxon>
        <taxon>Lachnospiraceae</taxon>
        <taxon>Pseudobutyrivibrio</taxon>
    </lineage>
</organism>
<dbReference type="InterPro" id="IPR003593">
    <property type="entry name" value="AAA+_ATPase"/>
</dbReference>
<dbReference type="InterPro" id="IPR027417">
    <property type="entry name" value="P-loop_NTPase"/>
</dbReference>
<protein>
    <submittedName>
        <fullName evidence="6">Peptide/nickel transport system ATP-binding protein</fullName>
    </submittedName>
</protein>
<gene>
    <name evidence="6" type="ORF">SAMN02745725_01818</name>
</gene>
<keyword evidence="7" id="KW-1185">Reference proteome</keyword>
<dbReference type="SUPFAM" id="SSF52540">
    <property type="entry name" value="P-loop containing nucleoside triphosphate hydrolases"/>
    <property type="match status" value="1"/>
</dbReference>
<proteinExistence type="inferred from homology"/>
<sequence>MDEMITVNNVSKNFISRGNSDTLALKGVSFSLEHGETLGIVGESGSGKSTVAKLITGLISPTKGEIRICDNDIQRQKGENPLELYSKIQMVFQNPVESFNPRKTLGYSIGESLRNRGFSASAASTMVAELLEKVGLTAEFATKYPHQVSGGQCQRAAIARALAVEPNILVCDEATSALDVTVQKQIMELLDELRKTRDLSIIFICHNLALVQSFCDRVIVLYDGVIVEQGRPNDIINNPQAEYTKSLVDSIL</sequence>
<dbReference type="Proteomes" id="UP000184185">
    <property type="component" value="Unassembled WGS sequence"/>
</dbReference>
<dbReference type="PANTHER" id="PTHR43776">
    <property type="entry name" value="TRANSPORT ATP-BINDING PROTEIN"/>
    <property type="match status" value="1"/>
</dbReference>
<dbReference type="GO" id="GO:0016887">
    <property type="term" value="F:ATP hydrolysis activity"/>
    <property type="evidence" value="ECO:0007669"/>
    <property type="project" value="InterPro"/>
</dbReference>
<reference evidence="6 7" key="1">
    <citation type="submission" date="2016-11" db="EMBL/GenBank/DDBJ databases">
        <authorList>
            <person name="Jaros S."/>
            <person name="Januszkiewicz K."/>
            <person name="Wedrychowicz H."/>
        </authorList>
    </citation>
    <scope>NUCLEOTIDE SEQUENCE [LARGE SCALE GENOMIC DNA]</scope>
    <source>
        <strain evidence="6 7">DSM 14809</strain>
    </source>
</reference>
<dbReference type="GO" id="GO:0005524">
    <property type="term" value="F:ATP binding"/>
    <property type="evidence" value="ECO:0007669"/>
    <property type="project" value="UniProtKB-KW"/>
</dbReference>
<dbReference type="Gene3D" id="3.40.50.300">
    <property type="entry name" value="P-loop containing nucleotide triphosphate hydrolases"/>
    <property type="match status" value="1"/>
</dbReference>
<evidence type="ECO:0000256" key="1">
    <source>
        <dbReference type="ARBA" id="ARBA00005417"/>
    </source>
</evidence>
<name>A0A1M6GR32_PSEXY</name>
<keyword evidence="3" id="KW-0547">Nucleotide-binding</keyword>
<dbReference type="InterPro" id="IPR003439">
    <property type="entry name" value="ABC_transporter-like_ATP-bd"/>
</dbReference>
<dbReference type="Pfam" id="PF00005">
    <property type="entry name" value="ABC_tran"/>
    <property type="match status" value="1"/>
</dbReference>
<dbReference type="PANTHER" id="PTHR43776:SF7">
    <property type="entry name" value="D,D-DIPEPTIDE TRANSPORT ATP-BINDING PROTEIN DDPF-RELATED"/>
    <property type="match status" value="1"/>
</dbReference>
<comment type="similarity">
    <text evidence="1">Belongs to the ABC transporter superfamily.</text>
</comment>
<evidence type="ECO:0000256" key="4">
    <source>
        <dbReference type="ARBA" id="ARBA00022840"/>
    </source>
</evidence>
<keyword evidence="4 6" id="KW-0067">ATP-binding</keyword>
<dbReference type="PROSITE" id="PS00211">
    <property type="entry name" value="ABC_TRANSPORTER_1"/>
    <property type="match status" value="1"/>
</dbReference>
<accession>A0A1M6GR32</accession>
<dbReference type="CDD" id="cd03257">
    <property type="entry name" value="ABC_NikE_OppD_transporters"/>
    <property type="match status" value="1"/>
</dbReference>
<evidence type="ECO:0000259" key="5">
    <source>
        <dbReference type="PROSITE" id="PS50893"/>
    </source>
</evidence>
<dbReference type="GO" id="GO:0055085">
    <property type="term" value="P:transmembrane transport"/>
    <property type="evidence" value="ECO:0007669"/>
    <property type="project" value="UniProtKB-ARBA"/>
</dbReference>
<dbReference type="InterPro" id="IPR050319">
    <property type="entry name" value="ABC_transp_ATP-bind"/>
</dbReference>
<dbReference type="PROSITE" id="PS50893">
    <property type="entry name" value="ABC_TRANSPORTER_2"/>
    <property type="match status" value="1"/>
</dbReference>
<dbReference type="InterPro" id="IPR017871">
    <property type="entry name" value="ABC_transporter-like_CS"/>
</dbReference>
<keyword evidence="2" id="KW-0813">Transport</keyword>
<evidence type="ECO:0000256" key="2">
    <source>
        <dbReference type="ARBA" id="ARBA00022448"/>
    </source>
</evidence>